<gene>
    <name evidence="2" type="ORF">BC008_17610</name>
</gene>
<proteinExistence type="predicted"/>
<dbReference type="Pfam" id="PF04471">
    <property type="entry name" value="Mrr_cat"/>
    <property type="match status" value="1"/>
</dbReference>
<name>A0A0V7ZJQ2_9CYAN</name>
<dbReference type="GO" id="GO:0015666">
    <property type="term" value="F:restriction endodeoxyribonuclease activity"/>
    <property type="evidence" value="ECO:0007669"/>
    <property type="project" value="TreeGrafter"/>
</dbReference>
<dbReference type="Proteomes" id="UP000053372">
    <property type="component" value="Unassembled WGS sequence"/>
</dbReference>
<dbReference type="InterPro" id="IPR052906">
    <property type="entry name" value="Type_IV_Methyl-Rstrct_Enzyme"/>
</dbReference>
<evidence type="ECO:0000313" key="3">
    <source>
        <dbReference type="Proteomes" id="UP000053372"/>
    </source>
</evidence>
<reference evidence="2 3" key="1">
    <citation type="journal article" date="2015" name="Genome Announc.">
        <title>Draft Genome of the Euendolithic (true boring) Cyanobacterium Mastigocoleus testarum strain BC008.</title>
        <authorList>
            <person name="Guida B.S."/>
            <person name="Garcia-Pichel F."/>
        </authorList>
    </citation>
    <scope>NUCLEOTIDE SEQUENCE [LARGE SCALE GENOMIC DNA]</scope>
    <source>
        <strain evidence="2 3">BC008</strain>
    </source>
</reference>
<dbReference type="InterPro" id="IPR011856">
    <property type="entry name" value="tRNA_endonuc-like_dom_sf"/>
</dbReference>
<dbReference type="Gene3D" id="3.40.1350.10">
    <property type="match status" value="1"/>
</dbReference>
<feature type="domain" description="Restriction endonuclease type IV Mrr" evidence="1">
    <location>
        <begin position="2"/>
        <end position="50"/>
    </location>
</feature>
<dbReference type="InterPro" id="IPR007560">
    <property type="entry name" value="Restrct_endonuc_IV_Mrr"/>
</dbReference>
<comment type="caution">
    <text evidence="2">The sequence shown here is derived from an EMBL/GenBank/DDBJ whole genome shotgun (WGS) entry which is preliminary data.</text>
</comment>
<dbReference type="RefSeq" id="WP_027845311.1">
    <property type="nucleotide sequence ID" value="NZ_LMTZ01000122.1"/>
</dbReference>
<dbReference type="EMBL" id="LMTZ01000122">
    <property type="protein sequence ID" value="KST64447.1"/>
    <property type="molecule type" value="Genomic_DNA"/>
</dbReference>
<dbReference type="GO" id="GO:0009307">
    <property type="term" value="P:DNA restriction-modification system"/>
    <property type="evidence" value="ECO:0007669"/>
    <property type="project" value="InterPro"/>
</dbReference>
<organism evidence="2 3">
    <name type="scientific">Mastigocoleus testarum BC008</name>
    <dbReference type="NCBI Taxonomy" id="371196"/>
    <lineage>
        <taxon>Bacteria</taxon>
        <taxon>Bacillati</taxon>
        <taxon>Cyanobacteriota</taxon>
        <taxon>Cyanophyceae</taxon>
        <taxon>Nostocales</taxon>
        <taxon>Hapalosiphonaceae</taxon>
        <taxon>Mastigocoleus</taxon>
    </lineage>
</organism>
<evidence type="ECO:0000259" key="1">
    <source>
        <dbReference type="Pfam" id="PF04471"/>
    </source>
</evidence>
<keyword evidence="3" id="KW-1185">Reference proteome</keyword>
<accession>A0A0V7ZJQ2</accession>
<dbReference type="GO" id="GO:0003677">
    <property type="term" value="F:DNA binding"/>
    <property type="evidence" value="ECO:0007669"/>
    <property type="project" value="InterPro"/>
</dbReference>
<protein>
    <recommendedName>
        <fullName evidence="1">Restriction endonuclease type IV Mrr domain-containing protein</fullName>
    </recommendedName>
</protein>
<dbReference type="AlphaFoldDB" id="A0A0V7ZJQ2"/>
<evidence type="ECO:0000313" key="2">
    <source>
        <dbReference type="EMBL" id="KST64447.1"/>
    </source>
</evidence>
<sequence length="87" mass="10149">MQKFAGNLHFWRRKGIFITTATFTKEAKDFVSRIDNRIILIDGETLALLMIENNVGVTSLESYEIKKICSDFFNRCLNKNKYALRNL</sequence>
<dbReference type="PANTHER" id="PTHR30015:SF7">
    <property type="entry name" value="TYPE IV METHYL-DIRECTED RESTRICTION ENZYME ECOKMRR"/>
    <property type="match status" value="1"/>
</dbReference>
<dbReference type="PANTHER" id="PTHR30015">
    <property type="entry name" value="MRR RESTRICTION SYSTEM PROTEIN"/>
    <property type="match status" value="1"/>
</dbReference>